<dbReference type="NCBIfam" id="NF041162">
    <property type="entry name" value="encap_f2a"/>
    <property type="match status" value="1"/>
</dbReference>
<dbReference type="Proteomes" id="UP000176944">
    <property type="component" value="Chromosome"/>
</dbReference>
<reference evidence="3" key="1">
    <citation type="submission" date="2016-10" db="EMBL/GenBank/DDBJ databases">
        <title>Comparative genomics uncovers the prolific and rare metabolic potential of the cyanobacterial genus Moorea.</title>
        <authorList>
            <person name="Leao T."/>
            <person name="Castelao G."/>
            <person name="Korobeynikov A."/>
            <person name="Monroe E.A."/>
            <person name="Podell S."/>
            <person name="Glukhov E."/>
            <person name="Allen E."/>
            <person name="Gerwick W.H."/>
            <person name="Gerwick L."/>
        </authorList>
    </citation>
    <scope>NUCLEOTIDE SEQUENCE [LARGE SCALE GENOMIC DNA]</scope>
    <source>
        <strain evidence="3">JHB</strain>
    </source>
</reference>
<accession>A0A1D9FX92</accession>
<evidence type="ECO:0000259" key="1">
    <source>
        <dbReference type="Pfam" id="PF19307"/>
    </source>
</evidence>
<dbReference type="Pfam" id="PF19307">
    <property type="entry name" value="SrpI-like"/>
    <property type="match status" value="1"/>
</dbReference>
<evidence type="ECO:0000313" key="2">
    <source>
        <dbReference type="EMBL" id="AOY79992.1"/>
    </source>
</evidence>
<dbReference type="EMBL" id="CP017708">
    <property type="protein sequence ID" value="AOY79992.1"/>
    <property type="molecule type" value="Genomic_DNA"/>
</dbReference>
<proteinExistence type="predicted"/>
<protein>
    <submittedName>
        <fullName evidence="2">Family 2A encapsulin nanocompartment shell protein</fullName>
    </submittedName>
</protein>
<dbReference type="NCBIfam" id="NF041163">
    <property type="entry name" value="encap_f2b"/>
    <property type="match status" value="1"/>
</dbReference>
<evidence type="ECO:0000313" key="3">
    <source>
        <dbReference type="Proteomes" id="UP000176944"/>
    </source>
</evidence>
<name>A0A1D9FX92_MOOP1</name>
<organism evidence="2 3">
    <name type="scientific">Moorena producens (strain JHB)</name>
    <dbReference type="NCBI Taxonomy" id="1454205"/>
    <lineage>
        <taxon>Bacteria</taxon>
        <taxon>Bacillati</taxon>
        <taxon>Cyanobacteriota</taxon>
        <taxon>Cyanophyceae</taxon>
        <taxon>Coleofasciculales</taxon>
        <taxon>Coleofasciculaceae</taxon>
        <taxon>Moorena</taxon>
    </lineage>
</organism>
<dbReference type="InterPro" id="IPR049817">
    <property type="entry name" value="Encap_f2b"/>
</dbReference>
<feature type="domain" description="Type 2A encapsulin shell protein SrpI-like" evidence="1">
    <location>
        <begin position="66"/>
        <end position="323"/>
    </location>
</feature>
<gene>
    <name evidence="2" type="ORF">BJP36_08705</name>
</gene>
<dbReference type="InterPro" id="IPR049822">
    <property type="entry name" value="Encap_f2a"/>
</dbReference>
<dbReference type="InterPro" id="IPR045641">
    <property type="entry name" value="SrpI-like"/>
</dbReference>
<dbReference type="AlphaFoldDB" id="A0A1D9FX92"/>
<sequence>MVYTSERPQQSVSVRAAKKLACTMKSPLQMRAISPRWLLQLLPWVEVSGGTYRVNRRDVRILEGFAANDDGEKNIDILSCHEGEPTLTQTFVDYDDNPPEYPLRVAQTIVRVHTRVSDLYSNARDQLQEQLRLTIEALRERKEWEIVNNDGNGDPDRAFGLLHKADPSMRLSTRTGPPTPDDLDELLAKVWKQPAFFLAHPKAIAAFGRECTRRGVPPATVNLFGSPFITWRGVPIIASNKLAVDAKGKSNILLMRVGEAQQGVVGLRKTGLIGEHEEIPGVSVRLMGIDQKAIASYLVTLYFSTAVLVPDALGVLENVDIGRYYDEDPNIDISPG</sequence>
<dbReference type="SUPFAM" id="SSF56563">
    <property type="entry name" value="Major capsid protein gp5"/>
    <property type="match status" value="1"/>
</dbReference>